<evidence type="ECO:0000313" key="2">
    <source>
        <dbReference type="EMBL" id="MVU83294.1"/>
    </source>
</evidence>
<dbReference type="EMBL" id="WRPP01000012">
    <property type="protein sequence ID" value="MVU83294.1"/>
    <property type="molecule type" value="Genomic_DNA"/>
</dbReference>
<evidence type="ECO:0000313" key="3">
    <source>
        <dbReference type="Proteomes" id="UP000466794"/>
    </source>
</evidence>
<organism evidence="2 3">
    <name type="scientific">Nocardia terrae</name>
    <dbReference type="NCBI Taxonomy" id="2675851"/>
    <lineage>
        <taxon>Bacteria</taxon>
        <taxon>Bacillati</taxon>
        <taxon>Actinomycetota</taxon>
        <taxon>Actinomycetes</taxon>
        <taxon>Mycobacteriales</taxon>
        <taxon>Nocardiaceae</taxon>
        <taxon>Nocardia</taxon>
    </lineage>
</organism>
<dbReference type="Proteomes" id="UP000466794">
    <property type="component" value="Unassembled WGS sequence"/>
</dbReference>
<dbReference type="AlphaFoldDB" id="A0A7K1V9I0"/>
<sequence length="265" mass="29646">MTTFQVIAPTASALAAATSALVATRALGVNRRSALITQLLGAYGDMVTALHQISSEGERVGREALRDSDAPGFEDFVPSLTRTEPVLRPIHDRYGAAAARVSIVEPVASSGYSQPNWPFRRAASQRADEFAAHGAWVREVAGDLAWSLVDAAIAHDLIRMQLTKRWSLPRREPAISDEEWNILSHNGYYLRFANVLAARPQPDSPFDRLEAHARRTVLGHRHGYYTDAGPHMPQAARVLHDFTRHFVEPWCRFVAVRVSEQRYRW</sequence>
<dbReference type="RefSeq" id="WP_157392838.1">
    <property type="nucleotide sequence ID" value="NZ_WRPP01000012.1"/>
</dbReference>
<protein>
    <submittedName>
        <fullName evidence="2">Uncharacterized protein</fullName>
    </submittedName>
</protein>
<feature type="signal peptide" evidence="1">
    <location>
        <begin position="1"/>
        <end position="15"/>
    </location>
</feature>
<feature type="chain" id="PRO_5038766361" evidence="1">
    <location>
        <begin position="16"/>
        <end position="265"/>
    </location>
</feature>
<name>A0A7K1V9I0_9NOCA</name>
<reference evidence="2 3" key="1">
    <citation type="submission" date="2019-12" db="EMBL/GenBank/DDBJ databases">
        <title>Nocardia sp. nov. ET3-3 isolated from soil.</title>
        <authorList>
            <person name="Kanchanasin P."/>
            <person name="Tanasupawat S."/>
            <person name="Yuki M."/>
            <person name="Kudo T."/>
        </authorList>
    </citation>
    <scope>NUCLEOTIDE SEQUENCE [LARGE SCALE GENOMIC DNA]</scope>
    <source>
        <strain evidence="2 3">ET3-3</strain>
    </source>
</reference>
<gene>
    <name evidence="2" type="ORF">GPX89_39410</name>
</gene>
<keyword evidence="3" id="KW-1185">Reference proteome</keyword>
<comment type="caution">
    <text evidence="2">The sequence shown here is derived from an EMBL/GenBank/DDBJ whole genome shotgun (WGS) entry which is preliminary data.</text>
</comment>
<keyword evidence="1" id="KW-0732">Signal</keyword>
<evidence type="ECO:0000256" key="1">
    <source>
        <dbReference type="SAM" id="SignalP"/>
    </source>
</evidence>
<accession>A0A7K1V9I0</accession>
<proteinExistence type="predicted"/>